<evidence type="ECO:0000313" key="2">
    <source>
        <dbReference type="Proteomes" id="UP000031563"/>
    </source>
</evidence>
<dbReference type="EMBL" id="JWIR02000048">
    <property type="protein sequence ID" value="KKB38175.1"/>
    <property type="molecule type" value="Genomic_DNA"/>
</dbReference>
<evidence type="ECO:0000313" key="1">
    <source>
        <dbReference type="EMBL" id="KKB38175.1"/>
    </source>
</evidence>
<dbReference type="Gene3D" id="1.20.1270.360">
    <property type="match status" value="1"/>
</dbReference>
<keyword evidence="2" id="KW-1185">Reference proteome</keyword>
<name>A0A0F5HMB0_BACTR</name>
<dbReference type="Proteomes" id="UP000031563">
    <property type="component" value="Unassembled WGS sequence"/>
</dbReference>
<dbReference type="InterPro" id="IPR005560">
    <property type="entry name" value="Csp_YhjQ"/>
</dbReference>
<reference evidence="1" key="1">
    <citation type="submission" date="2015-02" db="EMBL/GenBank/DDBJ databases">
        <title>Genome Assembly of Bacillaceae bacterium MTCC 8252.</title>
        <authorList>
            <person name="Verma A."/>
            <person name="Khatri I."/>
            <person name="Mual P."/>
            <person name="Subramanian S."/>
            <person name="Krishnamurthi S."/>
        </authorList>
    </citation>
    <scope>NUCLEOTIDE SEQUENCE [LARGE SCALE GENOMIC DNA]</scope>
    <source>
        <strain evidence="1">MTCC 8252</strain>
    </source>
</reference>
<dbReference type="Pfam" id="PF03860">
    <property type="entry name" value="Csp"/>
    <property type="match status" value="1"/>
</dbReference>
<accession>A0A0F5HYS1</accession>
<comment type="caution">
    <text evidence="1">The sequence shown here is derived from an EMBL/GenBank/DDBJ whole genome shotgun (WGS) entry which is preliminary data.</text>
</comment>
<sequence>MNVNPIYEECVKACLACMEARNVCYDACLKEENVKMMADCIRTDRECAGTCA</sequence>
<accession>A0A0F5HMB0</accession>
<organism evidence="1 2">
    <name type="scientific">Bacillus thermotolerans</name>
    <name type="common">Quasibacillus thermotolerans</name>
    <dbReference type="NCBI Taxonomy" id="1221996"/>
    <lineage>
        <taxon>Bacteria</taxon>
        <taxon>Bacillati</taxon>
        <taxon>Bacillota</taxon>
        <taxon>Bacilli</taxon>
        <taxon>Bacillales</taxon>
        <taxon>Bacillaceae</taxon>
        <taxon>Bacillus</taxon>
    </lineage>
</organism>
<proteinExistence type="predicted"/>
<gene>
    <name evidence="1" type="ORF">QY95_02630</name>
</gene>
<dbReference type="AlphaFoldDB" id="A0A0F5HMB0"/>
<protein>
    <submittedName>
        <fullName evidence="1">Ferredoxin</fullName>
    </submittedName>
</protein>